<dbReference type="KEGG" id="kal:KALB_4364"/>
<dbReference type="HOGENOM" id="CLU_062440_2_0_11"/>
<evidence type="ECO:0000259" key="2">
    <source>
        <dbReference type="Pfam" id="PF08241"/>
    </source>
</evidence>
<evidence type="ECO:0000313" key="3">
    <source>
        <dbReference type="EMBL" id="AHH97726.1"/>
    </source>
</evidence>
<dbReference type="EMBL" id="CP007155">
    <property type="protein sequence ID" value="AHH97726.1"/>
    <property type="molecule type" value="Genomic_DNA"/>
</dbReference>
<reference evidence="3 4" key="1">
    <citation type="journal article" date="2014" name="BMC Genomics">
        <title>Complete genome sequence of producer of the glycopeptide antibiotic Aculeximycin Kutzneria albida DSM 43870T, a representative of minor genus of Pseudonocardiaceae.</title>
        <authorList>
            <person name="Rebets Y."/>
            <person name="Tokovenko B."/>
            <person name="Lushchyk I."/>
            <person name="Ruckert C."/>
            <person name="Zaburannyi N."/>
            <person name="Bechthold A."/>
            <person name="Kalinowski J."/>
            <person name="Luzhetskyy A."/>
        </authorList>
    </citation>
    <scope>NUCLEOTIDE SEQUENCE [LARGE SCALE GENOMIC DNA]</scope>
    <source>
        <strain evidence="3">DSM 43870</strain>
    </source>
</reference>
<name>W5WB35_9PSEU</name>
<dbReference type="Proteomes" id="UP000019225">
    <property type="component" value="Chromosome"/>
</dbReference>
<dbReference type="STRING" id="1449976.KALB_4364"/>
<evidence type="ECO:0000256" key="1">
    <source>
        <dbReference type="ARBA" id="ARBA00022679"/>
    </source>
</evidence>
<dbReference type="InterPro" id="IPR013216">
    <property type="entry name" value="Methyltransf_11"/>
</dbReference>
<dbReference type="AlphaFoldDB" id="W5WB35"/>
<proteinExistence type="predicted"/>
<dbReference type="Gene3D" id="3.40.50.150">
    <property type="entry name" value="Vaccinia Virus protein VP39"/>
    <property type="match status" value="1"/>
</dbReference>
<sequence length="269" mass="29193">MYENTAALGFDNNSAESVNQHRVLSEMLDAHTTSALAGTGVGQGWRCWDIGAGGGSISRWLAARGAEVLATDIKPQHVTGDFEIRQHNVREDPIPVAEFDLIHARLVLMHLPEREAVLRALTGALKPGGTLVLGEFLCPSDDLVRQAPDERSARLVRKFNAAMRVLVTAAGCDWSWAARVPEAMREAGLERVEVSEYREDVAGGSPAMLLNFTNSHQLGDQLVAVGEITQDELTALRPLLLDPRLVARSYLLLTTVGRRPAAETLTPSA</sequence>
<dbReference type="RefSeq" id="WP_025357787.1">
    <property type="nucleotide sequence ID" value="NZ_CP007155.1"/>
</dbReference>
<dbReference type="PATRIC" id="fig|1449976.3.peg.4392"/>
<dbReference type="InterPro" id="IPR029063">
    <property type="entry name" value="SAM-dependent_MTases_sf"/>
</dbReference>
<keyword evidence="1" id="KW-0808">Transferase</keyword>
<protein>
    <recommendedName>
        <fullName evidence="2">Methyltransferase type 11 domain-containing protein</fullName>
    </recommendedName>
</protein>
<gene>
    <name evidence="3" type="ORF">KALB_4364</name>
</gene>
<dbReference type="PANTHER" id="PTHR43861:SF3">
    <property type="entry name" value="PUTATIVE (AFU_ORTHOLOGUE AFUA_2G14390)-RELATED"/>
    <property type="match status" value="1"/>
</dbReference>
<dbReference type="Pfam" id="PF08241">
    <property type="entry name" value="Methyltransf_11"/>
    <property type="match status" value="1"/>
</dbReference>
<evidence type="ECO:0000313" key="4">
    <source>
        <dbReference type="Proteomes" id="UP000019225"/>
    </source>
</evidence>
<dbReference type="GO" id="GO:0008757">
    <property type="term" value="F:S-adenosylmethionine-dependent methyltransferase activity"/>
    <property type="evidence" value="ECO:0007669"/>
    <property type="project" value="InterPro"/>
</dbReference>
<dbReference type="eggNOG" id="COG2226">
    <property type="taxonomic scope" value="Bacteria"/>
</dbReference>
<accession>W5WB35</accession>
<organism evidence="3 4">
    <name type="scientific">Kutzneria albida DSM 43870</name>
    <dbReference type="NCBI Taxonomy" id="1449976"/>
    <lineage>
        <taxon>Bacteria</taxon>
        <taxon>Bacillati</taxon>
        <taxon>Actinomycetota</taxon>
        <taxon>Actinomycetes</taxon>
        <taxon>Pseudonocardiales</taxon>
        <taxon>Pseudonocardiaceae</taxon>
        <taxon>Kutzneria</taxon>
    </lineage>
</organism>
<dbReference type="PANTHER" id="PTHR43861">
    <property type="entry name" value="TRANS-ACONITATE 2-METHYLTRANSFERASE-RELATED"/>
    <property type="match status" value="1"/>
</dbReference>
<dbReference type="CDD" id="cd02440">
    <property type="entry name" value="AdoMet_MTases"/>
    <property type="match status" value="1"/>
</dbReference>
<dbReference type="OrthoDB" id="3469983at2"/>
<dbReference type="SUPFAM" id="SSF53335">
    <property type="entry name" value="S-adenosyl-L-methionine-dependent methyltransferases"/>
    <property type="match status" value="1"/>
</dbReference>
<keyword evidence="4" id="KW-1185">Reference proteome</keyword>
<feature type="domain" description="Methyltransferase type 11" evidence="2">
    <location>
        <begin position="49"/>
        <end position="133"/>
    </location>
</feature>